<comment type="subcellular location">
    <subcellularLocation>
        <location evidence="2">Cytoplasm</location>
    </subcellularLocation>
    <subcellularLocation>
        <location evidence="1">Nucleus</location>
    </subcellularLocation>
</comment>
<dbReference type="Gene3D" id="3.40.50.1820">
    <property type="entry name" value="alpha/beta hydrolase"/>
    <property type="match status" value="2"/>
</dbReference>
<gene>
    <name evidence="10" type="primary">LOC115741024</name>
</gene>
<evidence type="ECO:0000256" key="3">
    <source>
        <dbReference type="ARBA" id="ARBA00022490"/>
    </source>
</evidence>
<evidence type="ECO:0000259" key="8">
    <source>
        <dbReference type="Pfam" id="PF18117"/>
    </source>
</evidence>
<dbReference type="GeneID" id="115741024"/>
<accession>A0ABM3H9X5</accession>
<keyword evidence="3" id="KW-0963">Cytoplasm</keyword>
<dbReference type="InterPro" id="IPR029058">
    <property type="entry name" value="AB_hydrolase_fold"/>
</dbReference>
<dbReference type="SUPFAM" id="SSF53474">
    <property type="entry name" value="alpha/beta-Hydrolases"/>
    <property type="match status" value="2"/>
</dbReference>
<protein>
    <submittedName>
        <fullName evidence="10">Senescence-associated carboxylesterase 101-like isoform X1</fullName>
    </submittedName>
</protein>
<dbReference type="PANTHER" id="PTHR46898">
    <property type="entry name" value="SENESCENCE-ASSOCIATED CARBOXYLESTERASE 101"/>
    <property type="match status" value="1"/>
</dbReference>
<dbReference type="Proteomes" id="UP000827889">
    <property type="component" value="Chromosome 4"/>
</dbReference>
<dbReference type="InterPro" id="IPR041266">
    <property type="entry name" value="EDS1_EP"/>
</dbReference>
<keyword evidence="4" id="KW-0378">Hydrolase</keyword>
<proteinExistence type="predicted"/>
<sequence length="875" mass="99441">MEPACRFSNGLYLANLTMTSSILMDSWDVISKSQPANHVELNEDHPDYKIIAIVRSPIPASYPKSKGQLVPIQEKSEFPLLCSATPPSLLINEDALDQFNALREDFRQLQEKIKPSSVPEASTSSTKTERKDPICYIITGHGLYGSVASLFTLWLLNKLDPTEFNLLCITFGSPLLGDTAFQQAVSRHLTWNSCFLHVVHKDDSVPRLYLVPPPADQSLYKPFGTFLLCSESGGACFQAPESIIELLKYGNQEDVAENQESTPIDYKNVIERLEEMHYESSFLGFGDELYLANLAVSSNLLKDLWNATSKLEGNGPVTIINDHPDYNIIAFDSSPVATSNLQQESSLVPESEISDSQFQCSDPHPYFWINKDAFSRFVSLRGKLSELLEEVITSSEPQASSSSAKKHNKKKPIPYIITGRGLNGSVASLFTQSLLSMLDPTKFKLLCITFGSPPLWDTTFHCVTFGSPPLWDTAFQPVSRLTWNSCFLHVLHKDDLVGRLFVVPQYKPHGTFLLCSELGDAYCQDPEPVIKRLKYEKPEAVAENQSSRAFDYKAALECLEKKLLERDYEAGITGQVTAVGLSERQQQDGGISGLVKNIVAYERLVREQQREEFNPSQLEKARVLMAKLEWYINKCRNEGQGPGYYDSFKDEPELYGPEVIDFQSDLNAYWKKVVEDADKKPQLPNAPLRKRWLFAGTNYRRIVEPLDIAEYYRSRRRDYLTRERSNHYKKLEVWLEDHQKGTKKEKGRPDGPSKSKVVNVTEDSCFWAHVEEAILSCSRRGKTRAPPPSVDPEGKKPFNFGEHVMDLIERKKVSSDIFFEKSRYMQWWREYREMLSKKVEEVSHSNHSEGLVNYMEELRYKYYDQGPSTSGGPQG</sequence>
<dbReference type="Pfam" id="PF01764">
    <property type="entry name" value="Lipase_3"/>
    <property type="match status" value="1"/>
</dbReference>
<evidence type="ECO:0000256" key="5">
    <source>
        <dbReference type="ARBA" id="ARBA00022821"/>
    </source>
</evidence>
<evidence type="ECO:0000256" key="6">
    <source>
        <dbReference type="ARBA" id="ARBA00023242"/>
    </source>
</evidence>
<dbReference type="InterPro" id="IPR044603">
    <property type="entry name" value="SAG101-like"/>
</dbReference>
<keyword evidence="9" id="KW-1185">Reference proteome</keyword>
<dbReference type="PANTHER" id="PTHR46898:SF3">
    <property type="entry name" value="FUNGAL LIPASE-LIKE DOMAIN-CONTAINING PROTEIN"/>
    <property type="match status" value="1"/>
</dbReference>
<evidence type="ECO:0000256" key="2">
    <source>
        <dbReference type="ARBA" id="ARBA00004496"/>
    </source>
</evidence>
<evidence type="ECO:0000313" key="10">
    <source>
        <dbReference type="RefSeq" id="XP_048133388.1"/>
    </source>
</evidence>
<feature type="domain" description="Fungal lipase-type" evidence="7">
    <location>
        <begin position="134"/>
        <end position="209"/>
    </location>
</feature>
<evidence type="ECO:0000313" key="9">
    <source>
        <dbReference type="Proteomes" id="UP000827889"/>
    </source>
</evidence>
<evidence type="ECO:0000256" key="1">
    <source>
        <dbReference type="ARBA" id="ARBA00004123"/>
    </source>
</evidence>
<dbReference type="InterPro" id="IPR002921">
    <property type="entry name" value="Fungal_lipase-type"/>
</dbReference>
<keyword evidence="6" id="KW-0539">Nucleus</keyword>
<evidence type="ECO:0000256" key="4">
    <source>
        <dbReference type="ARBA" id="ARBA00022801"/>
    </source>
</evidence>
<organism evidence="9 10">
    <name type="scientific">Rhodamnia argentea</name>
    <dbReference type="NCBI Taxonomy" id="178133"/>
    <lineage>
        <taxon>Eukaryota</taxon>
        <taxon>Viridiplantae</taxon>
        <taxon>Streptophyta</taxon>
        <taxon>Embryophyta</taxon>
        <taxon>Tracheophyta</taxon>
        <taxon>Spermatophyta</taxon>
        <taxon>Magnoliopsida</taxon>
        <taxon>eudicotyledons</taxon>
        <taxon>Gunneridae</taxon>
        <taxon>Pentapetalae</taxon>
        <taxon>rosids</taxon>
        <taxon>malvids</taxon>
        <taxon>Myrtales</taxon>
        <taxon>Myrtaceae</taxon>
        <taxon>Myrtoideae</taxon>
        <taxon>Myrteae</taxon>
        <taxon>Australasian group</taxon>
        <taxon>Rhodamnia</taxon>
    </lineage>
</organism>
<name>A0ABM3H9X5_9MYRT</name>
<dbReference type="Pfam" id="PF18117">
    <property type="entry name" value="EDS1_EP"/>
    <property type="match status" value="1"/>
</dbReference>
<keyword evidence="5" id="KW-0611">Plant defense</keyword>
<feature type="domain" description="EDS1 EP" evidence="8">
    <location>
        <begin position="626"/>
        <end position="841"/>
    </location>
</feature>
<dbReference type="RefSeq" id="XP_048133388.1">
    <property type="nucleotide sequence ID" value="XM_048277431.1"/>
</dbReference>
<reference evidence="10" key="1">
    <citation type="submission" date="2025-08" db="UniProtKB">
        <authorList>
            <consortium name="RefSeq"/>
        </authorList>
    </citation>
    <scope>IDENTIFICATION</scope>
    <source>
        <tissue evidence="10">Leaf</tissue>
    </source>
</reference>
<evidence type="ECO:0000259" key="7">
    <source>
        <dbReference type="Pfam" id="PF01764"/>
    </source>
</evidence>